<dbReference type="EMBL" id="PSQG01000028">
    <property type="protein sequence ID" value="RCH42026.1"/>
    <property type="molecule type" value="Genomic_DNA"/>
</dbReference>
<evidence type="ECO:0000313" key="3">
    <source>
        <dbReference type="Proteomes" id="UP000253208"/>
    </source>
</evidence>
<keyword evidence="1" id="KW-0472">Membrane</keyword>
<sequence>MGKMRQEIFCRMIFVTEVFLWTVIFYPFCVEAGTCDYLKLWILVGIPFGIRKMQIWIVPRNRDVGSTIAMLVFQMLIGGMIGGVVLVWKLFLLLVFMVLQLYRGIKKLIK</sequence>
<dbReference type="InterPro" id="IPR046113">
    <property type="entry name" value="DUF6050"/>
</dbReference>
<organism evidence="2 3">
    <name type="scientific">Blautia obeum</name>
    <dbReference type="NCBI Taxonomy" id="40520"/>
    <lineage>
        <taxon>Bacteria</taxon>
        <taxon>Bacillati</taxon>
        <taxon>Bacillota</taxon>
        <taxon>Clostridia</taxon>
        <taxon>Lachnospirales</taxon>
        <taxon>Lachnospiraceae</taxon>
        <taxon>Blautia</taxon>
    </lineage>
</organism>
<reference evidence="2 3" key="1">
    <citation type="submission" date="2018-02" db="EMBL/GenBank/DDBJ databases">
        <title>Complete genome sequencing of Faecalibacterium prausnitzii strains isolated from the human gut.</title>
        <authorList>
            <person name="Fitzgerald B.C."/>
            <person name="Shkoporov A.N."/>
            <person name="Ross P.R."/>
            <person name="Hill C."/>
        </authorList>
    </citation>
    <scope>NUCLEOTIDE SEQUENCE [LARGE SCALE GENOMIC DNA]</scope>
    <source>
        <strain evidence="2 3">APC942/31-1</strain>
    </source>
</reference>
<accession>A0A367FW22</accession>
<gene>
    <name evidence="2" type="ORF">C4886_15600</name>
</gene>
<dbReference type="Proteomes" id="UP000253208">
    <property type="component" value="Unassembled WGS sequence"/>
</dbReference>
<protein>
    <submittedName>
        <fullName evidence="2">Uncharacterized protein</fullName>
    </submittedName>
</protein>
<feature type="transmembrane region" description="Helical" evidence="1">
    <location>
        <begin position="71"/>
        <end position="102"/>
    </location>
</feature>
<evidence type="ECO:0000256" key="1">
    <source>
        <dbReference type="SAM" id="Phobius"/>
    </source>
</evidence>
<dbReference type="Pfam" id="PF19517">
    <property type="entry name" value="DUF6050"/>
    <property type="match status" value="1"/>
</dbReference>
<feature type="transmembrane region" description="Helical" evidence="1">
    <location>
        <begin position="12"/>
        <end position="28"/>
    </location>
</feature>
<keyword evidence="1" id="KW-0812">Transmembrane</keyword>
<dbReference type="AlphaFoldDB" id="A0A367FW22"/>
<name>A0A367FW22_9FIRM</name>
<proteinExistence type="predicted"/>
<keyword evidence="1" id="KW-1133">Transmembrane helix</keyword>
<evidence type="ECO:0000313" key="2">
    <source>
        <dbReference type="EMBL" id="RCH42026.1"/>
    </source>
</evidence>
<comment type="caution">
    <text evidence="2">The sequence shown here is derived from an EMBL/GenBank/DDBJ whole genome shotgun (WGS) entry which is preliminary data.</text>
</comment>